<proteinExistence type="predicted"/>
<gene>
    <name evidence="1" type="ORF">Tco_0895987</name>
</gene>
<reference evidence="1" key="1">
    <citation type="journal article" date="2022" name="Int. J. Mol. Sci.">
        <title>Draft Genome of Tanacetum Coccineum: Genomic Comparison of Closely Related Tanacetum-Family Plants.</title>
        <authorList>
            <person name="Yamashiro T."/>
            <person name="Shiraishi A."/>
            <person name="Nakayama K."/>
            <person name="Satake H."/>
        </authorList>
    </citation>
    <scope>NUCLEOTIDE SEQUENCE</scope>
</reference>
<dbReference type="Proteomes" id="UP001151760">
    <property type="component" value="Unassembled WGS sequence"/>
</dbReference>
<accession>A0ABQ5CG60</accession>
<evidence type="ECO:0000313" key="1">
    <source>
        <dbReference type="EMBL" id="GJT26050.1"/>
    </source>
</evidence>
<protein>
    <submittedName>
        <fullName evidence="1">Uncharacterized protein</fullName>
    </submittedName>
</protein>
<keyword evidence="2" id="KW-1185">Reference proteome</keyword>
<evidence type="ECO:0000313" key="2">
    <source>
        <dbReference type="Proteomes" id="UP001151760"/>
    </source>
</evidence>
<organism evidence="1 2">
    <name type="scientific">Tanacetum coccineum</name>
    <dbReference type="NCBI Taxonomy" id="301880"/>
    <lineage>
        <taxon>Eukaryota</taxon>
        <taxon>Viridiplantae</taxon>
        <taxon>Streptophyta</taxon>
        <taxon>Embryophyta</taxon>
        <taxon>Tracheophyta</taxon>
        <taxon>Spermatophyta</taxon>
        <taxon>Magnoliopsida</taxon>
        <taxon>eudicotyledons</taxon>
        <taxon>Gunneridae</taxon>
        <taxon>Pentapetalae</taxon>
        <taxon>asterids</taxon>
        <taxon>campanulids</taxon>
        <taxon>Asterales</taxon>
        <taxon>Asteraceae</taxon>
        <taxon>Asteroideae</taxon>
        <taxon>Anthemideae</taxon>
        <taxon>Anthemidinae</taxon>
        <taxon>Tanacetum</taxon>
    </lineage>
</organism>
<dbReference type="EMBL" id="BQNB010014261">
    <property type="protein sequence ID" value="GJT26050.1"/>
    <property type="molecule type" value="Genomic_DNA"/>
</dbReference>
<reference evidence="1" key="2">
    <citation type="submission" date="2022-01" db="EMBL/GenBank/DDBJ databases">
        <authorList>
            <person name="Yamashiro T."/>
            <person name="Shiraishi A."/>
            <person name="Satake H."/>
            <person name="Nakayama K."/>
        </authorList>
    </citation>
    <scope>NUCLEOTIDE SEQUENCE</scope>
</reference>
<comment type="caution">
    <text evidence="1">The sequence shown here is derived from an EMBL/GenBank/DDBJ whole genome shotgun (WGS) entry which is preliminary data.</text>
</comment>
<name>A0ABQ5CG60_9ASTR</name>
<sequence>MSDSGSLMTRPLDPSMPRGGIKFLCIPSTTIFSFTNTSCRISEVLFLFLLSIEIPKWVIASDDPHRSFLGRVYSVADLCDWQLINPTERSNDCIHLTSFSFWPHTQPSSEPDP</sequence>